<dbReference type="KEGG" id="lak:106179433"/>
<dbReference type="SUPFAM" id="SSF56496">
    <property type="entry name" value="Fibrinogen C-terminal domain-like"/>
    <property type="match status" value="1"/>
</dbReference>
<sequence length="419" mass="49049">MSNVHFLLAAIIVAISSGQTDVEQQDSEQPISFKTEKCTYNLVVHEMDTSRCPTFTKGLIQDQIPVQGNEITAKQEELEEVEDRIDSLEKQLLREIVKNRIMNSTLTRYDVALQRAESLLWEQRSNMTHLSDRVQELEKSLEYQKVKTNSLDKKLSSVMINVGEVINYVEKKLPKGTNIYEKAIAVQAASAVQTCGISDNHTIFKDCEDVHYQGHKASGVYYVKPLYGSCPIPVWCDMDTLPGGWMLLQRRESNKVDFNRNWAEYRKGFGDVTRDFWIGNENLFLFTNQDFYKLRVDLWDFYGSRVYAEYLFFKVDGERDQYMIHIANYTGTARDGFSKHEGNKFSTYDNDNDSWSEYHCAKDWKGGWWYNNCWYVILNGPYYNETDVKYKGISWNEWKSEQLKKVEMKIRPSFFYDNN</sequence>
<feature type="coiled-coil region" evidence="5">
    <location>
        <begin position="71"/>
        <end position="98"/>
    </location>
</feature>
<keyword evidence="3" id="KW-1015">Disulfide bond</keyword>
<dbReference type="InterPro" id="IPR036056">
    <property type="entry name" value="Fibrinogen-like_C"/>
</dbReference>
<name>A0A1S3K7N5_LINAN</name>
<dbReference type="Pfam" id="PF00147">
    <property type="entry name" value="Fibrinogen_C"/>
    <property type="match status" value="1"/>
</dbReference>
<dbReference type="RefSeq" id="XP_013418507.1">
    <property type="nucleotide sequence ID" value="XM_013563053.2"/>
</dbReference>
<reference evidence="9 10" key="1">
    <citation type="submission" date="2023-09" db="UniProtKB">
        <authorList>
            <consortium name="RefSeq"/>
        </authorList>
    </citation>
    <scope>IDENTIFICATION</scope>
    <source>
        <tissue evidence="9 10">Gonads</tissue>
    </source>
</reference>
<proteinExistence type="predicted"/>
<dbReference type="InterPro" id="IPR014716">
    <property type="entry name" value="Fibrinogen_a/b/g_C_1"/>
</dbReference>
<dbReference type="InterPro" id="IPR002181">
    <property type="entry name" value="Fibrinogen_a/b/g_C_dom"/>
</dbReference>
<organism evidence="10">
    <name type="scientific">Lingula anatina</name>
    <name type="common">Brachiopod</name>
    <name type="synonym">Lingula unguis</name>
    <dbReference type="NCBI Taxonomy" id="7574"/>
    <lineage>
        <taxon>Eukaryota</taxon>
        <taxon>Metazoa</taxon>
        <taxon>Spiralia</taxon>
        <taxon>Lophotrochozoa</taxon>
        <taxon>Brachiopoda</taxon>
        <taxon>Linguliformea</taxon>
        <taxon>Lingulata</taxon>
        <taxon>Lingulida</taxon>
        <taxon>Linguloidea</taxon>
        <taxon>Lingulidae</taxon>
        <taxon>Lingula</taxon>
    </lineage>
</organism>
<feature type="signal peptide" evidence="6">
    <location>
        <begin position="1"/>
        <end position="18"/>
    </location>
</feature>
<dbReference type="GO" id="GO:0030674">
    <property type="term" value="F:protein-macromolecule adaptor activity"/>
    <property type="evidence" value="ECO:0007669"/>
    <property type="project" value="TreeGrafter"/>
</dbReference>
<dbReference type="RefSeq" id="XP_013418506.1">
    <property type="nucleotide sequence ID" value="XM_013563052.2"/>
</dbReference>
<dbReference type="Gene3D" id="3.90.215.10">
    <property type="entry name" value="Gamma Fibrinogen, chain A, domain 1"/>
    <property type="match status" value="1"/>
</dbReference>
<feature type="chain" id="PRO_5014546015" evidence="6">
    <location>
        <begin position="19"/>
        <end position="419"/>
    </location>
</feature>
<keyword evidence="5" id="KW-0175">Coiled coil</keyword>
<keyword evidence="8" id="KW-1185">Reference proteome</keyword>
<dbReference type="Proteomes" id="UP000085678">
    <property type="component" value="Unplaced"/>
</dbReference>
<comment type="subcellular location">
    <subcellularLocation>
        <location evidence="1">Secreted</location>
    </subcellularLocation>
</comment>
<dbReference type="GO" id="GO:0005577">
    <property type="term" value="C:fibrinogen complex"/>
    <property type="evidence" value="ECO:0007669"/>
    <property type="project" value="TreeGrafter"/>
</dbReference>
<evidence type="ECO:0000256" key="1">
    <source>
        <dbReference type="ARBA" id="ARBA00004613"/>
    </source>
</evidence>
<evidence type="ECO:0000256" key="5">
    <source>
        <dbReference type="SAM" id="Coils"/>
    </source>
</evidence>
<dbReference type="PANTHER" id="PTHR47221:SF5">
    <property type="entry name" value="FIBRINOGEN C-TERMINAL DOMAIN-CONTAINING PROTEIN"/>
    <property type="match status" value="1"/>
</dbReference>
<dbReference type="PROSITE" id="PS51406">
    <property type="entry name" value="FIBRINOGEN_C_2"/>
    <property type="match status" value="1"/>
</dbReference>
<dbReference type="PANTHER" id="PTHR47221">
    <property type="entry name" value="FIBRINOGEN ALPHA CHAIN"/>
    <property type="match status" value="1"/>
</dbReference>
<evidence type="ECO:0000313" key="9">
    <source>
        <dbReference type="RefSeq" id="XP_013418506.1"/>
    </source>
</evidence>
<dbReference type="GO" id="GO:0005201">
    <property type="term" value="F:extracellular matrix structural constituent"/>
    <property type="evidence" value="ECO:0007669"/>
    <property type="project" value="TreeGrafter"/>
</dbReference>
<dbReference type="SMART" id="SM00186">
    <property type="entry name" value="FBG"/>
    <property type="match status" value="1"/>
</dbReference>
<evidence type="ECO:0000313" key="10">
    <source>
        <dbReference type="RefSeq" id="XP_013418507.1"/>
    </source>
</evidence>
<keyword evidence="2" id="KW-0964">Secreted</keyword>
<dbReference type="InterPro" id="IPR037579">
    <property type="entry name" value="FIB_ANG-like"/>
</dbReference>
<evidence type="ECO:0000256" key="2">
    <source>
        <dbReference type="ARBA" id="ARBA00022525"/>
    </source>
</evidence>
<evidence type="ECO:0000313" key="8">
    <source>
        <dbReference type="Proteomes" id="UP000085678"/>
    </source>
</evidence>
<dbReference type="NCBIfam" id="NF040941">
    <property type="entry name" value="GGGWT_bact"/>
    <property type="match status" value="1"/>
</dbReference>
<dbReference type="GO" id="GO:0034116">
    <property type="term" value="P:positive regulation of heterotypic cell-cell adhesion"/>
    <property type="evidence" value="ECO:0007669"/>
    <property type="project" value="TreeGrafter"/>
</dbReference>
<feature type="domain" description="Fibrinogen C-terminal" evidence="7">
    <location>
        <begin position="198"/>
        <end position="414"/>
    </location>
</feature>
<evidence type="ECO:0000256" key="4">
    <source>
        <dbReference type="ARBA" id="ARBA00023180"/>
    </source>
</evidence>
<evidence type="ECO:0000256" key="3">
    <source>
        <dbReference type="ARBA" id="ARBA00023157"/>
    </source>
</evidence>
<dbReference type="AlphaFoldDB" id="A0A1S3K7N5"/>
<gene>
    <name evidence="9 10" type="primary">LOC106179433</name>
</gene>
<keyword evidence="6" id="KW-0732">Signal</keyword>
<evidence type="ECO:0000256" key="6">
    <source>
        <dbReference type="SAM" id="SignalP"/>
    </source>
</evidence>
<keyword evidence="4" id="KW-0325">Glycoprotein</keyword>
<evidence type="ECO:0000259" key="7">
    <source>
        <dbReference type="PROSITE" id="PS51406"/>
    </source>
</evidence>
<dbReference type="GeneID" id="106179433"/>
<dbReference type="OrthoDB" id="7735550at2759"/>
<accession>A0A1S3K7N5</accession>
<protein>
    <submittedName>
        <fullName evidence="9 10">Fibrinogen-like protein 1</fullName>
    </submittedName>
</protein>
<dbReference type="CDD" id="cd00087">
    <property type="entry name" value="FReD"/>
    <property type="match status" value="1"/>
</dbReference>